<proteinExistence type="predicted"/>
<dbReference type="Gramene" id="OE9A036995T1">
    <property type="protein sequence ID" value="OE9A036995C1"/>
    <property type="gene ID" value="OE9A036995"/>
</dbReference>
<reference evidence="2 3" key="1">
    <citation type="submission" date="2019-12" db="EMBL/GenBank/DDBJ databases">
        <authorList>
            <person name="Alioto T."/>
            <person name="Alioto T."/>
            <person name="Gomez Garrido J."/>
        </authorList>
    </citation>
    <scope>NUCLEOTIDE SEQUENCE [LARGE SCALE GENOMIC DNA]</scope>
</reference>
<evidence type="ECO:0008006" key="4">
    <source>
        <dbReference type="Google" id="ProtNLM"/>
    </source>
</evidence>
<sequence length="165" mass="18362">MATKEKRIDNDDSSAVTATTEVTRRSTRLANITKRPPPPVSKPELPKKKKAKTITKQAIETPPEESEPPAAATEAEEGRKTIIIEHCKQCNSFKTRAIQVKNGLEKGVAAVNVVVNPEKPRRGCFEIREESGGIFVSLLDMKRPFKPMKELDMDNVIAEIIDKIK</sequence>
<comment type="caution">
    <text evidence="2">The sequence shown here is derived from an EMBL/GenBank/DDBJ whole genome shotgun (WGS) entry which is preliminary data.</text>
</comment>
<feature type="region of interest" description="Disordered" evidence="1">
    <location>
        <begin position="1"/>
        <end position="78"/>
    </location>
</feature>
<protein>
    <recommendedName>
        <fullName evidence="4">Selenoprotein H</fullName>
    </recommendedName>
</protein>
<name>A0A8S0S784_OLEEU</name>
<dbReference type="FunFam" id="3.40.30.10:FF:000361">
    <property type="entry name" value="Selenium binding protein"/>
    <property type="match status" value="1"/>
</dbReference>
<dbReference type="InterPro" id="IPR052674">
    <property type="entry name" value="SelWTH-like"/>
</dbReference>
<accession>A0A8S0S784</accession>
<dbReference type="PANTHER" id="PTHR33638">
    <property type="entry name" value="SELENOPROTEIN H"/>
    <property type="match status" value="1"/>
</dbReference>
<dbReference type="GO" id="GO:0005794">
    <property type="term" value="C:Golgi apparatus"/>
    <property type="evidence" value="ECO:0007669"/>
    <property type="project" value="TreeGrafter"/>
</dbReference>
<evidence type="ECO:0000313" key="3">
    <source>
        <dbReference type="Proteomes" id="UP000594638"/>
    </source>
</evidence>
<evidence type="ECO:0000256" key="1">
    <source>
        <dbReference type="SAM" id="MobiDB-lite"/>
    </source>
</evidence>
<keyword evidence="3" id="KW-1185">Reference proteome</keyword>
<dbReference type="AlphaFoldDB" id="A0A8S0S784"/>
<dbReference type="EMBL" id="CACTIH010003999">
    <property type="protein sequence ID" value="CAA2988508.1"/>
    <property type="molecule type" value="Genomic_DNA"/>
</dbReference>
<dbReference type="Proteomes" id="UP000594638">
    <property type="component" value="Unassembled WGS sequence"/>
</dbReference>
<feature type="compositionally biased region" description="Basic and acidic residues" evidence="1">
    <location>
        <begin position="1"/>
        <end position="10"/>
    </location>
</feature>
<evidence type="ECO:0000313" key="2">
    <source>
        <dbReference type="EMBL" id="CAA2988508.1"/>
    </source>
</evidence>
<dbReference type="OrthoDB" id="912380at2759"/>
<dbReference type="PANTHER" id="PTHR33638:SF1">
    <property type="entry name" value="SELENOPROTEIN H"/>
    <property type="match status" value="1"/>
</dbReference>
<gene>
    <name evidence="2" type="ORF">OLEA9_A036995</name>
</gene>
<organism evidence="2 3">
    <name type="scientific">Olea europaea subsp. europaea</name>
    <dbReference type="NCBI Taxonomy" id="158383"/>
    <lineage>
        <taxon>Eukaryota</taxon>
        <taxon>Viridiplantae</taxon>
        <taxon>Streptophyta</taxon>
        <taxon>Embryophyta</taxon>
        <taxon>Tracheophyta</taxon>
        <taxon>Spermatophyta</taxon>
        <taxon>Magnoliopsida</taxon>
        <taxon>eudicotyledons</taxon>
        <taxon>Gunneridae</taxon>
        <taxon>Pentapetalae</taxon>
        <taxon>asterids</taxon>
        <taxon>lamiids</taxon>
        <taxon>Lamiales</taxon>
        <taxon>Oleaceae</taxon>
        <taxon>Oleeae</taxon>
        <taxon>Olea</taxon>
    </lineage>
</organism>